<reference evidence="6 7" key="1">
    <citation type="submission" date="2019-02" db="EMBL/GenBank/DDBJ databases">
        <title>Prokaryotic population dynamics and viral predation in marine succession experiment using metagenomics: the confinement effect.</title>
        <authorList>
            <person name="Haro-Moreno J.M."/>
            <person name="Rodriguez-Valera F."/>
            <person name="Lopez-Perez M."/>
        </authorList>
    </citation>
    <scope>NUCLEOTIDE SEQUENCE [LARGE SCALE GENOMIC DNA]</scope>
    <source>
        <strain evidence="6">MED-G160</strain>
    </source>
</reference>
<dbReference type="InterPro" id="IPR023352">
    <property type="entry name" value="MAPEG-like_dom_sf"/>
</dbReference>
<comment type="subcellular location">
    <subcellularLocation>
        <location evidence="1">Membrane</location>
    </subcellularLocation>
</comment>
<evidence type="ECO:0000256" key="4">
    <source>
        <dbReference type="ARBA" id="ARBA00023136"/>
    </source>
</evidence>
<evidence type="ECO:0000313" key="6">
    <source>
        <dbReference type="EMBL" id="RZO26728.1"/>
    </source>
</evidence>
<proteinExistence type="predicted"/>
<protein>
    <recommendedName>
        <fullName evidence="8">MAPEG family protein</fullName>
    </recommendedName>
</protein>
<dbReference type="SUPFAM" id="SSF161084">
    <property type="entry name" value="MAPEG domain-like"/>
    <property type="match status" value="1"/>
</dbReference>
<evidence type="ECO:0008006" key="8">
    <source>
        <dbReference type="Google" id="ProtNLM"/>
    </source>
</evidence>
<keyword evidence="3 5" id="KW-1133">Transmembrane helix</keyword>
<dbReference type="AlphaFoldDB" id="A0A520MZR9"/>
<feature type="transmembrane region" description="Helical" evidence="5">
    <location>
        <begin position="56"/>
        <end position="73"/>
    </location>
</feature>
<keyword evidence="2 5" id="KW-0812">Transmembrane</keyword>
<dbReference type="Proteomes" id="UP000318710">
    <property type="component" value="Unassembled WGS sequence"/>
</dbReference>
<dbReference type="EMBL" id="SHBF01000022">
    <property type="protein sequence ID" value="RZO26728.1"/>
    <property type="molecule type" value="Genomic_DNA"/>
</dbReference>
<accession>A0A520MZR9</accession>
<evidence type="ECO:0000256" key="3">
    <source>
        <dbReference type="ARBA" id="ARBA00022989"/>
    </source>
</evidence>
<gene>
    <name evidence="6" type="ORF">EVA93_03755</name>
</gene>
<keyword evidence="4 5" id="KW-0472">Membrane</keyword>
<organism evidence="6 7">
    <name type="scientific">SAR86 cluster bacterium</name>
    <dbReference type="NCBI Taxonomy" id="2030880"/>
    <lineage>
        <taxon>Bacteria</taxon>
        <taxon>Pseudomonadati</taxon>
        <taxon>Pseudomonadota</taxon>
        <taxon>Gammaproteobacteria</taxon>
        <taxon>SAR86 cluster</taxon>
    </lineage>
</organism>
<dbReference type="InterPro" id="IPR001129">
    <property type="entry name" value="Membr-assoc_MAPEG"/>
</dbReference>
<sequence>MVNLIICVTFFYALHLFLRMSFSLHKVPYVEFTYKGGDDSGLTDLSKRMMVATENLRQSMLIFIPFAMMSVVSNVDNLFLGKIWFGLRIVYLFGHIIDLYRFPHIRPIIWLPSIVVLVMMGLNLYTG</sequence>
<dbReference type="Pfam" id="PF01124">
    <property type="entry name" value="MAPEG"/>
    <property type="match status" value="1"/>
</dbReference>
<comment type="caution">
    <text evidence="6">The sequence shown here is derived from an EMBL/GenBank/DDBJ whole genome shotgun (WGS) entry which is preliminary data.</text>
</comment>
<feature type="transmembrane region" description="Helical" evidence="5">
    <location>
        <begin position="108"/>
        <end position="126"/>
    </location>
</feature>
<evidence type="ECO:0000256" key="1">
    <source>
        <dbReference type="ARBA" id="ARBA00004370"/>
    </source>
</evidence>
<name>A0A520MZR9_9GAMM</name>
<dbReference type="Gene3D" id="1.20.120.550">
    <property type="entry name" value="Membrane associated eicosanoid/glutathione metabolism-like domain"/>
    <property type="match status" value="1"/>
</dbReference>
<dbReference type="GO" id="GO:0016020">
    <property type="term" value="C:membrane"/>
    <property type="evidence" value="ECO:0007669"/>
    <property type="project" value="UniProtKB-SubCell"/>
</dbReference>
<evidence type="ECO:0000313" key="7">
    <source>
        <dbReference type="Proteomes" id="UP000318710"/>
    </source>
</evidence>
<evidence type="ECO:0000256" key="2">
    <source>
        <dbReference type="ARBA" id="ARBA00022692"/>
    </source>
</evidence>
<evidence type="ECO:0000256" key="5">
    <source>
        <dbReference type="SAM" id="Phobius"/>
    </source>
</evidence>